<dbReference type="SUPFAM" id="SSF55729">
    <property type="entry name" value="Acyl-CoA N-acyltransferases (Nat)"/>
    <property type="match status" value="1"/>
</dbReference>
<accession>A0A0F9A2L4</accession>
<gene>
    <name evidence="2" type="ORF">LCGC14_2622520</name>
</gene>
<dbReference type="EMBL" id="LAZR01044787">
    <property type="protein sequence ID" value="KKL03799.1"/>
    <property type="molecule type" value="Genomic_DNA"/>
</dbReference>
<dbReference type="CDD" id="cd04301">
    <property type="entry name" value="NAT_SF"/>
    <property type="match status" value="1"/>
</dbReference>
<dbReference type="GO" id="GO:0016747">
    <property type="term" value="F:acyltransferase activity, transferring groups other than amino-acyl groups"/>
    <property type="evidence" value="ECO:0007669"/>
    <property type="project" value="InterPro"/>
</dbReference>
<comment type="caution">
    <text evidence="2">The sequence shown here is derived from an EMBL/GenBank/DDBJ whole genome shotgun (WGS) entry which is preliminary data.</text>
</comment>
<dbReference type="Pfam" id="PF00583">
    <property type="entry name" value="Acetyltransf_1"/>
    <property type="match status" value="1"/>
</dbReference>
<reference evidence="2" key="1">
    <citation type="journal article" date="2015" name="Nature">
        <title>Complex archaea that bridge the gap between prokaryotes and eukaryotes.</title>
        <authorList>
            <person name="Spang A."/>
            <person name="Saw J.H."/>
            <person name="Jorgensen S.L."/>
            <person name="Zaremba-Niedzwiedzka K."/>
            <person name="Martijn J."/>
            <person name="Lind A.E."/>
            <person name="van Eijk R."/>
            <person name="Schleper C."/>
            <person name="Guy L."/>
            <person name="Ettema T.J."/>
        </authorList>
    </citation>
    <scope>NUCLEOTIDE SEQUENCE</scope>
</reference>
<dbReference type="InterPro" id="IPR000182">
    <property type="entry name" value="GNAT_dom"/>
</dbReference>
<dbReference type="PROSITE" id="PS51186">
    <property type="entry name" value="GNAT"/>
    <property type="match status" value="1"/>
</dbReference>
<proteinExistence type="predicted"/>
<name>A0A0F9A2L4_9ZZZZ</name>
<evidence type="ECO:0000259" key="1">
    <source>
        <dbReference type="PROSITE" id="PS51186"/>
    </source>
</evidence>
<dbReference type="InterPro" id="IPR016181">
    <property type="entry name" value="Acyl_CoA_acyltransferase"/>
</dbReference>
<sequence length="248" mass="27775">NNLTQLWQRYGAQSLYEDDQLHLRKNISWPNRVWADMARPVSERSLQQTAKNAPDAALFALWPAMTEDGPAAPQVTVDALVRQSRDWQPAVQHTAMALQLDKQLPVNTQTVARYPIHIKYLSDDTDIAAWVATGSKAFGYTIDANAIVPLLACEDIQILLAYNEDSQPVATGLLFKTGDVVGIHQIGVPADHQGKGYATQMMRFLIQSAEKWQADYVVLQATEAGRPAYQKLGFVDQFLITYLQRYKS</sequence>
<protein>
    <recommendedName>
        <fullName evidence="1">N-acetyltransferase domain-containing protein</fullName>
    </recommendedName>
</protein>
<dbReference type="Gene3D" id="3.40.630.30">
    <property type="match status" value="1"/>
</dbReference>
<organism evidence="2">
    <name type="scientific">marine sediment metagenome</name>
    <dbReference type="NCBI Taxonomy" id="412755"/>
    <lineage>
        <taxon>unclassified sequences</taxon>
        <taxon>metagenomes</taxon>
        <taxon>ecological metagenomes</taxon>
    </lineage>
</organism>
<feature type="domain" description="N-acetyltransferase" evidence="1">
    <location>
        <begin position="116"/>
        <end position="248"/>
    </location>
</feature>
<evidence type="ECO:0000313" key="2">
    <source>
        <dbReference type="EMBL" id="KKL03799.1"/>
    </source>
</evidence>
<dbReference type="AlphaFoldDB" id="A0A0F9A2L4"/>
<feature type="non-terminal residue" evidence="2">
    <location>
        <position position="1"/>
    </location>
</feature>